<sequence length="169" mass="18638">MYNNKYDILGSTIKPNPASVKYWADLASNPNGGDLKYFNGKDWVYVNNTATSDIKDLRSDLTSEISRATGRENEIEAKIDALIGDAPEIMDSLPELIDVINTHAELIEGKVDRQTGKDLSTNDYTTEEKNKLAGLTNYNDSEVRELITALTLKVNGLEERVAALETPAA</sequence>
<dbReference type="KEGG" id="vg:65129021"/>
<dbReference type="Proteomes" id="UP000594063">
    <property type="component" value="Segment"/>
</dbReference>
<evidence type="ECO:0000313" key="1">
    <source>
        <dbReference type="EMBL" id="QOR58547.1"/>
    </source>
</evidence>
<protein>
    <submittedName>
        <fullName evidence="1">Uncharacterized protein</fullName>
    </submittedName>
</protein>
<accession>A0A7M1RVV5</accession>
<name>A0A7M1RVV5_9CAUD</name>
<proteinExistence type="predicted"/>
<reference evidence="1 2" key="1">
    <citation type="submission" date="2020-07" db="EMBL/GenBank/DDBJ databases">
        <title>Taxonomic proposal: Crassvirales, a new order of highly abundant and diverse bacterial viruses.</title>
        <authorList>
            <person name="Shkoporov A.N."/>
            <person name="Stockdale S.R."/>
            <person name="Guerin E."/>
            <person name="Ross R.P."/>
            <person name="Hill C."/>
        </authorList>
    </citation>
    <scope>NUCLEOTIDE SEQUENCE [LARGE SCALE GENOMIC DNA]</scope>
</reference>
<keyword evidence="2" id="KW-1185">Reference proteome</keyword>
<dbReference type="EMBL" id="MT774380">
    <property type="protein sequence ID" value="QOR58547.1"/>
    <property type="molecule type" value="Genomic_DNA"/>
</dbReference>
<dbReference type="RefSeq" id="YP_010110705.1">
    <property type="nucleotide sequence ID" value="NC_055873.1"/>
</dbReference>
<evidence type="ECO:0000313" key="2">
    <source>
        <dbReference type="Proteomes" id="UP000594063"/>
    </source>
</evidence>
<dbReference type="GeneID" id="65129021"/>
<organism evidence="1 2">
    <name type="scientific">uncultured phage cr1_1</name>
    <dbReference type="NCBI Taxonomy" id="2772064"/>
    <lineage>
        <taxon>Viruses</taxon>
        <taxon>Duplodnaviria</taxon>
        <taxon>Heunggongvirae</taxon>
        <taxon>Uroviricota</taxon>
        <taxon>Caudoviricetes</taxon>
        <taxon>Crassvirales</taxon>
        <taxon>Suoliviridae</taxon>
        <taxon>Boorivirinae</taxon>
        <taxon>Culoivirus</taxon>
        <taxon>Culoivirus americanus</taxon>
    </lineage>
</organism>